<evidence type="ECO:0000313" key="3">
    <source>
        <dbReference type="Proteomes" id="UP000886857"/>
    </source>
</evidence>
<proteinExistence type="predicted"/>
<keyword evidence="1" id="KW-1133">Transmembrane helix</keyword>
<evidence type="ECO:0000313" key="2">
    <source>
        <dbReference type="EMBL" id="HIU98964.1"/>
    </source>
</evidence>
<dbReference type="EMBL" id="DVOE01000057">
    <property type="protein sequence ID" value="HIU98964.1"/>
    <property type="molecule type" value="Genomic_DNA"/>
</dbReference>
<feature type="transmembrane region" description="Helical" evidence="1">
    <location>
        <begin position="21"/>
        <end position="44"/>
    </location>
</feature>
<name>A0A9D1N9L5_9FIRM</name>
<gene>
    <name evidence="2" type="ORF">IAC73_03880</name>
</gene>
<accession>A0A9D1N9L5</accession>
<protein>
    <submittedName>
        <fullName evidence="2">Uncharacterized protein</fullName>
    </submittedName>
</protein>
<reference evidence="2" key="1">
    <citation type="submission" date="2020-10" db="EMBL/GenBank/DDBJ databases">
        <authorList>
            <person name="Gilroy R."/>
        </authorList>
    </citation>
    <scope>NUCLEOTIDE SEQUENCE</scope>
    <source>
        <strain evidence="2">10406</strain>
    </source>
</reference>
<dbReference type="AlphaFoldDB" id="A0A9D1N9L5"/>
<organism evidence="2 3">
    <name type="scientific">Candidatus Limadaptatus stercoripullorum</name>
    <dbReference type="NCBI Taxonomy" id="2840846"/>
    <lineage>
        <taxon>Bacteria</taxon>
        <taxon>Bacillati</taxon>
        <taxon>Bacillota</taxon>
        <taxon>Clostridia</taxon>
        <taxon>Eubacteriales</taxon>
        <taxon>Candidatus Limadaptatus</taxon>
    </lineage>
</organism>
<dbReference type="Proteomes" id="UP000886857">
    <property type="component" value="Unassembled WGS sequence"/>
</dbReference>
<sequence length="228" mass="24484">MRRKDINLLYSLTQATKKKSSSNIMVVLGVLVLAVIGVMVFLFVDAKGEVSDNEALIKDLDSKLSGSLLLGNLQRKYDAMKAAYESDIADVIAEIAPSEYAGQSGKMSAALLDILMLTDEENAEDSGYDADGEADNVFDVDIKSIAISGTSVNITCAVVDYLAAWDFTDYLAGIATDLPEALGELVERNARLFAGVQDNYSGLPQLPGNGEPIEFTLRFVVADWGALV</sequence>
<keyword evidence="1" id="KW-0812">Transmembrane</keyword>
<evidence type="ECO:0000256" key="1">
    <source>
        <dbReference type="SAM" id="Phobius"/>
    </source>
</evidence>
<keyword evidence="1" id="KW-0472">Membrane</keyword>
<comment type="caution">
    <text evidence="2">The sequence shown here is derived from an EMBL/GenBank/DDBJ whole genome shotgun (WGS) entry which is preliminary data.</text>
</comment>
<reference evidence="2" key="2">
    <citation type="journal article" date="2021" name="PeerJ">
        <title>Extensive microbial diversity within the chicken gut microbiome revealed by metagenomics and culture.</title>
        <authorList>
            <person name="Gilroy R."/>
            <person name="Ravi A."/>
            <person name="Getino M."/>
            <person name="Pursley I."/>
            <person name="Horton D.L."/>
            <person name="Alikhan N.F."/>
            <person name="Baker D."/>
            <person name="Gharbi K."/>
            <person name="Hall N."/>
            <person name="Watson M."/>
            <person name="Adriaenssens E.M."/>
            <person name="Foster-Nyarko E."/>
            <person name="Jarju S."/>
            <person name="Secka A."/>
            <person name="Antonio M."/>
            <person name="Oren A."/>
            <person name="Chaudhuri R.R."/>
            <person name="La Ragione R."/>
            <person name="Hildebrand F."/>
            <person name="Pallen M.J."/>
        </authorList>
    </citation>
    <scope>NUCLEOTIDE SEQUENCE</scope>
    <source>
        <strain evidence="2">10406</strain>
    </source>
</reference>